<dbReference type="GO" id="GO:0003697">
    <property type="term" value="F:single-stranded DNA binding"/>
    <property type="evidence" value="ECO:0007669"/>
    <property type="project" value="TreeGrafter"/>
</dbReference>
<dbReference type="PROSITE" id="PS50051">
    <property type="entry name" value="MCM_2"/>
    <property type="match status" value="1"/>
</dbReference>
<dbReference type="Gene3D" id="2.40.50.140">
    <property type="entry name" value="Nucleic acid-binding proteins"/>
    <property type="match status" value="1"/>
</dbReference>
<dbReference type="Gene3D" id="2.20.28.10">
    <property type="match status" value="1"/>
</dbReference>
<comment type="caution">
    <text evidence="10">The sequence shown here is derived from an EMBL/GenBank/DDBJ whole genome shotgun (WGS) entry which is preliminary data.</text>
</comment>
<dbReference type="SMART" id="SM00350">
    <property type="entry name" value="MCM"/>
    <property type="match status" value="1"/>
</dbReference>
<evidence type="ECO:0000256" key="8">
    <source>
        <dbReference type="RuleBase" id="RU004070"/>
    </source>
</evidence>
<evidence type="ECO:0000259" key="9">
    <source>
        <dbReference type="PROSITE" id="PS50051"/>
    </source>
</evidence>
<evidence type="ECO:0000256" key="2">
    <source>
        <dbReference type="ARBA" id="ARBA00008010"/>
    </source>
</evidence>
<keyword evidence="6" id="KW-0539">Nucleus</keyword>
<dbReference type="PANTHER" id="PTHR11630:SF47">
    <property type="entry name" value="DNA HELICASE MCM8"/>
    <property type="match status" value="1"/>
</dbReference>
<dbReference type="InterPro" id="IPR033762">
    <property type="entry name" value="MCM_OB"/>
</dbReference>
<evidence type="ECO:0000256" key="1">
    <source>
        <dbReference type="ARBA" id="ARBA00004123"/>
    </source>
</evidence>
<dbReference type="GO" id="GO:0005524">
    <property type="term" value="F:ATP binding"/>
    <property type="evidence" value="ECO:0007669"/>
    <property type="project" value="UniProtKB-KW"/>
</dbReference>
<organism evidence="10 11">
    <name type="scientific">Porphyridium purpureum</name>
    <name type="common">Red alga</name>
    <name type="synonym">Porphyridium cruentum</name>
    <dbReference type="NCBI Taxonomy" id="35688"/>
    <lineage>
        <taxon>Eukaryota</taxon>
        <taxon>Rhodophyta</taxon>
        <taxon>Bangiophyceae</taxon>
        <taxon>Porphyridiales</taxon>
        <taxon>Porphyridiaceae</taxon>
        <taxon>Porphyridium</taxon>
    </lineage>
</organism>
<dbReference type="SMART" id="SM00382">
    <property type="entry name" value="AAA"/>
    <property type="match status" value="1"/>
</dbReference>
<name>A0A5J4Z9F6_PORPP</name>
<accession>A0A5J4Z9F6</accession>
<keyword evidence="10" id="KW-0347">Helicase</keyword>
<keyword evidence="11" id="KW-1185">Reference proteome</keyword>
<evidence type="ECO:0000313" key="11">
    <source>
        <dbReference type="Proteomes" id="UP000324585"/>
    </source>
</evidence>
<dbReference type="CDD" id="cd17706">
    <property type="entry name" value="MCM"/>
    <property type="match status" value="1"/>
</dbReference>
<proteinExistence type="inferred from homology"/>
<sequence length="791" mass="87056">MHDGWGTYFEEAESVCENEGRREVVRKLARFFSNSPIGHEVLLGMTTGAQGPTVPVNFELLNANAGVRGLEGALRDDPHEALSCIALAMARAAEEIKYNRAHEHASRVWLPPVGARITPRMTHFPRTRLAELRSHRHAQFFALRGTVTRCSSVLLQCKGMQFKCHKCLDSLWQSFDNYLFTQPESCPTDGCRSRTFQPVAGSEMLVDWQRLKVQEILDEEELADAEIGRIPRSLTVEVAGDLVRSCTPGDVVQVAGIVRLLGVDADAPTGKKQGLYDIYLEANSILNQRSAERTADANRDQSQKLDLDLSLTQQEERQYLALRHSHRDLFAQLVSSLCPTIFGHEMVKAGLLLALFGGSVGGEQSADKDRVSVRTSIHCLLVGDPGLGKSQMLRSVSSLTPRGVFVSGNSSTTAGLTVMVGRDGVTGEFALEAGALVLADESVCCIDEFDKMSADLSSLLEPMEQQSVSVAKAGILATLSARTSVIAAANPAFGHYHSGKSVVENLKIPSPVLSRFDLIFIMLDEPDKRRDQLVSAHVAARFGQPSATQPSFKRSRLDRSPMRRNVDPKVVRVGAEAATSLTTTAPSQPLSQRLADYECTAGGEGRALNPAFLRGYIAYARRHVHPKLSHNAKVLLKQYWLGLRDASRKEMSHSEISTPVTTRQLESIVRLAQARARSEFRTVVTARDAEDVIEITQYAKRAFDPQFGACGLDSNGNKRAPGKGKKVRWFVDALRQQVALRESTLFEVDELKVIAERLGVVNSAFHEVLENVNHQGFLLKKGRDAYVFQDS</sequence>
<dbReference type="Pfam" id="PF17207">
    <property type="entry name" value="MCM_OB"/>
    <property type="match status" value="1"/>
</dbReference>
<dbReference type="Proteomes" id="UP000324585">
    <property type="component" value="Unassembled WGS sequence"/>
</dbReference>
<comment type="similarity">
    <text evidence="2 8">Belongs to the MCM family.</text>
</comment>
<dbReference type="AlphaFoldDB" id="A0A5J4Z9F6"/>
<evidence type="ECO:0000256" key="4">
    <source>
        <dbReference type="ARBA" id="ARBA00022840"/>
    </source>
</evidence>
<gene>
    <name evidence="10" type="ORF">FVE85_7363</name>
</gene>
<dbReference type="InterPro" id="IPR027417">
    <property type="entry name" value="P-loop_NTPase"/>
</dbReference>
<keyword evidence="5 8" id="KW-0238">DNA-binding</keyword>
<evidence type="ECO:0000313" key="10">
    <source>
        <dbReference type="EMBL" id="KAA8499778.1"/>
    </source>
</evidence>
<dbReference type="Pfam" id="PF00493">
    <property type="entry name" value="MCM"/>
    <property type="match status" value="1"/>
</dbReference>
<dbReference type="InterPro" id="IPR056875">
    <property type="entry name" value="MCM8/REC_WHD"/>
</dbReference>
<protein>
    <recommendedName>
        <fullName evidence="7">Minichromosome maintenance 8</fullName>
    </recommendedName>
</protein>
<dbReference type="SUPFAM" id="SSF50249">
    <property type="entry name" value="Nucleic acid-binding proteins"/>
    <property type="match status" value="1"/>
</dbReference>
<evidence type="ECO:0000256" key="7">
    <source>
        <dbReference type="ARBA" id="ARBA00042306"/>
    </source>
</evidence>
<dbReference type="Gene3D" id="3.40.50.300">
    <property type="entry name" value="P-loop containing nucleotide triphosphate hydrolases"/>
    <property type="match status" value="1"/>
</dbReference>
<dbReference type="GO" id="GO:0042555">
    <property type="term" value="C:MCM complex"/>
    <property type="evidence" value="ECO:0007669"/>
    <property type="project" value="TreeGrafter"/>
</dbReference>
<keyword evidence="3 8" id="KW-0547">Nucleotide-binding</keyword>
<evidence type="ECO:0000256" key="5">
    <source>
        <dbReference type="ARBA" id="ARBA00023125"/>
    </source>
</evidence>
<reference evidence="11" key="1">
    <citation type="journal article" date="2019" name="Nat. Commun.">
        <title>Expansion of phycobilisome linker gene families in mesophilic red algae.</title>
        <authorList>
            <person name="Lee J."/>
            <person name="Kim D."/>
            <person name="Bhattacharya D."/>
            <person name="Yoon H.S."/>
        </authorList>
    </citation>
    <scope>NUCLEOTIDE SEQUENCE [LARGE SCALE GENOMIC DNA]</scope>
    <source>
        <strain evidence="11">CCMP 1328</strain>
    </source>
</reference>
<dbReference type="EMBL" id="VRMN01000001">
    <property type="protein sequence ID" value="KAA8499778.1"/>
    <property type="molecule type" value="Genomic_DNA"/>
</dbReference>
<dbReference type="GO" id="GO:0006310">
    <property type="term" value="P:DNA recombination"/>
    <property type="evidence" value="ECO:0007669"/>
    <property type="project" value="UniProtKB-ARBA"/>
</dbReference>
<comment type="subcellular location">
    <subcellularLocation>
        <location evidence="1">Nucleus</location>
    </subcellularLocation>
</comment>
<keyword evidence="4 8" id="KW-0067">ATP-binding</keyword>
<dbReference type="PANTHER" id="PTHR11630">
    <property type="entry name" value="DNA REPLICATION LICENSING FACTOR MCM FAMILY MEMBER"/>
    <property type="match status" value="1"/>
</dbReference>
<dbReference type="GO" id="GO:0017116">
    <property type="term" value="F:single-stranded DNA helicase activity"/>
    <property type="evidence" value="ECO:0007669"/>
    <property type="project" value="TreeGrafter"/>
</dbReference>
<dbReference type="OMA" id="THTVDWQ"/>
<keyword evidence="10" id="KW-0378">Hydrolase</keyword>
<dbReference type="InterPro" id="IPR012340">
    <property type="entry name" value="NA-bd_OB-fold"/>
</dbReference>
<dbReference type="SUPFAM" id="SSF52540">
    <property type="entry name" value="P-loop containing nucleoside triphosphate hydrolases"/>
    <property type="match status" value="1"/>
</dbReference>
<dbReference type="OrthoDB" id="422555at2759"/>
<dbReference type="CDD" id="cd22247">
    <property type="entry name" value="MCM8_WHD"/>
    <property type="match status" value="1"/>
</dbReference>
<evidence type="ECO:0000256" key="3">
    <source>
        <dbReference type="ARBA" id="ARBA00022741"/>
    </source>
</evidence>
<dbReference type="InterPro" id="IPR001208">
    <property type="entry name" value="MCM_dom"/>
</dbReference>
<dbReference type="Pfam" id="PF25051">
    <property type="entry name" value="WHD_MCM8"/>
    <property type="match status" value="1"/>
</dbReference>
<evidence type="ECO:0000256" key="6">
    <source>
        <dbReference type="ARBA" id="ARBA00023242"/>
    </source>
</evidence>
<dbReference type="PRINTS" id="PR01657">
    <property type="entry name" value="MCMFAMILY"/>
</dbReference>
<dbReference type="InterPro" id="IPR003593">
    <property type="entry name" value="AAA+_ATPase"/>
</dbReference>
<dbReference type="Pfam" id="PF17855">
    <property type="entry name" value="MCM_lid"/>
    <property type="match status" value="1"/>
</dbReference>
<dbReference type="GO" id="GO:0005634">
    <property type="term" value="C:nucleus"/>
    <property type="evidence" value="ECO:0007669"/>
    <property type="project" value="UniProtKB-SubCell"/>
</dbReference>
<feature type="domain" description="MCM C-terminal AAA(+) ATPase" evidence="9">
    <location>
        <begin position="329"/>
        <end position="538"/>
    </location>
</feature>
<dbReference type="InterPro" id="IPR031327">
    <property type="entry name" value="MCM"/>
</dbReference>
<dbReference type="InterPro" id="IPR041562">
    <property type="entry name" value="MCM_lid"/>
</dbReference>